<sequence length="173" mass="19530">MYSRRHLDVMENELKAYEYIYRHQLYDITLTYYGMFAMPDQSWGAIILADGGESPECFMDGNWKDAGLGPNVLYVSAHPLRVFSPNMYRITIWNHVKALHAIGMVHHDLVLRNITRDKNGVLRTIDFESASYDHTLSESCSTPCLELVSLGGKFDSLAGAAGAMCLVCSYPRK</sequence>
<dbReference type="SUPFAM" id="SSF56112">
    <property type="entry name" value="Protein kinase-like (PK-like)"/>
    <property type="match status" value="1"/>
</dbReference>
<protein>
    <recommendedName>
        <fullName evidence="3">Protein kinase domain-containing protein</fullName>
    </recommendedName>
</protein>
<name>A0A2H3DUC3_ARMGA</name>
<dbReference type="InParanoid" id="A0A2H3DUC3"/>
<evidence type="ECO:0000313" key="1">
    <source>
        <dbReference type="EMBL" id="PBK97464.1"/>
    </source>
</evidence>
<dbReference type="Proteomes" id="UP000217790">
    <property type="component" value="Unassembled WGS sequence"/>
</dbReference>
<dbReference type="OrthoDB" id="427969at2759"/>
<dbReference type="InterPro" id="IPR011009">
    <property type="entry name" value="Kinase-like_dom_sf"/>
</dbReference>
<reference evidence="2" key="1">
    <citation type="journal article" date="2017" name="Nat. Ecol. Evol.">
        <title>Genome expansion and lineage-specific genetic innovations in the forest pathogenic fungi Armillaria.</title>
        <authorList>
            <person name="Sipos G."/>
            <person name="Prasanna A.N."/>
            <person name="Walter M.C."/>
            <person name="O'Connor E."/>
            <person name="Balint B."/>
            <person name="Krizsan K."/>
            <person name="Kiss B."/>
            <person name="Hess J."/>
            <person name="Varga T."/>
            <person name="Slot J."/>
            <person name="Riley R."/>
            <person name="Boka B."/>
            <person name="Rigling D."/>
            <person name="Barry K."/>
            <person name="Lee J."/>
            <person name="Mihaltcheva S."/>
            <person name="LaButti K."/>
            <person name="Lipzen A."/>
            <person name="Waldron R."/>
            <person name="Moloney N.M."/>
            <person name="Sperisen C."/>
            <person name="Kredics L."/>
            <person name="Vagvoelgyi C."/>
            <person name="Patrignani A."/>
            <person name="Fitzpatrick D."/>
            <person name="Nagy I."/>
            <person name="Doyle S."/>
            <person name="Anderson J.B."/>
            <person name="Grigoriev I.V."/>
            <person name="Gueldener U."/>
            <person name="Muensterkoetter M."/>
            <person name="Nagy L.G."/>
        </authorList>
    </citation>
    <scope>NUCLEOTIDE SEQUENCE [LARGE SCALE GENOMIC DNA]</scope>
    <source>
        <strain evidence="2">Ar21-2</strain>
    </source>
</reference>
<gene>
    <name evidence="1" type="ORF">ARMGADRAFT_639858</name>
</gene>
<dbReference type="EMBL" id="KZ293649">
    <property type="protein sequence ID" value="PBK97464.1"/>
    <property type="molecule type" value="Genomic_DNA"/>
</dbReference>
<accession>A0A2H3DUC3</accession>
<dbReference type="Gene3D" id="1.10.510.10">
    <property type="entry name" value="Transferase(Phosphotransferase) domain 1"/>
    <property type="match status" value="1"/>
</dbReference>
<dbReference type="STRING" id="47427.A0A2H3DUC3"/>
<evidence type="ECO:0008006" key="3">
    <source>
        <dbReference type="Google" id="ProtNLM"/>
    </source>
</evidence>
<keyword evidence="2" id="KW-1185">Reference proteome</keyword>
<proteinExistence type="predicted"/>
<organism evidence="1 2">
    <name type="scientific">Armillaria gallica</name>
    <name type="common">Bulbous honey fungus</name>
    <name type="synonym">Armillaria bulbosa</name>
    <dbReference type="NCBI Taxonomy" id="47427"/>
    <lineage>
        <taxon>Eukaryota</taxon>
        <taxon>Fungi</taxon>
        <taxon>Dikarya</taxon>
        <taxon>Basidiomycota</taxon>
        <taxon>Agaricomycotina</taxon>
        <taxon>Agaricomycetes</taxon>
        <taxon>Agaricomycetidae</taxon>
        <taxon>Agaricales</taxon>
        <taxon>Marasmiineae</taxon>
        <taxon>Physalacriaceae</taxon>
        <taxon>Armillaria</taxon>
    </lineage>
</organism>
<evidence type="ECO:0000313" key="2">
    <source>
        <dbReference type="Proteomes" id="UP000217790"/>
    </source>
</evidence>
<dbReference type="AlphaFoldDB" id="A0A2H3DUC3"/>